<keyword evidence="3 5" id="KW-0418">Kinase</keyword>
<dbReference type="Proteomes" id="UP000451471">
    <property type="component" value="Unassembled WGS sequence"/>
</dbReference>
<comment type="caution">
    <text evidence="5">The sequence shown here is derived from an EMBL/GenBank/DDBJ whole genome shotgun (WGS) entry which is preliminary data.</text>
</comment>
<dbReference type="GO" id="GO:0016301">
    <property type="term" value="F:kinase activity"/>
    <property type="evidence" value="ECO:0007669"/>
    <property type="project" value="UniProtKB-KW"/>
</dbReference>
<dbReference type="Gene3D" id="3.40.1190.20">
    <property type="match status" value="1"/>
</dbReference>
<evidence type="ECO:0000259" key="4">
    <source>
        <dbReference type="Pfam" id="PF00294"/>
    </source>
</evidence>
<dbReference type="OrthoDB" id="96179at2157"/>
<keyword evidence="2" id="KW-0808">Transferase</keyword>
<organism evidence="5 6">
    <name type="scientific">Halomarina oriensis</name>
    <dbReference type="NCBI Taxonomy" id="671145"/>
    <lineage>
        <taxon>Archaea</taxon>
        <taxon>Methanobacteriati</taxon>
        <taxon>Methanobacteriota</taxon>
        <taxon>Stenosarchaea group</taxon>
        <taxon>Halobacteria</taxon>
        <taxon>Halobacteriales</taxon>
        <taxon>Natronomonadaceae</taxon>
        <taxon>Halomarina</taxon>
    </lineage>
</organism>
<dbReference type="SUPFAM" id="SSF53613">
    <property type="entry name" value="Ribokinase-like"/>
    <property type="match status" value="1"/>
</dbReference>
<dbReference type="InterPro" id="IPR011611">
    <property type="entry name" value="PfkB_dom"/>
</dbReference>
<dbReference type="EMBL" id="WSZK01000001">
    <property type="protein sequence ID" value="MWG32908.1"/>
    <property type="molecule type" value="Genomic_DNA"/>
</dbReference>
<comment type="similarity">
    <text evidence="1">Belongs to the carbohydrate kinase PfkB family.</text>
</comment>
<keyword evidence="6" id="KW-1185">Reference proteome</keyword>
<evidence type="ECO:0000313" key="6">
    <source>
        <dbReference type="Proteomes" id="UP000451471"/>
    </source>
</evidence>
<dbReference type="AlphaFoldDB" id="A0A6B0GMW8"/>
<dbReference type="PANTHER" id="PTHR43320">
    <property type="entry name" value="SUGAR KINASE"/>
    <property type="match status" value="1"/>
</dbReference>
<dbReference type="InterPro" id="IPR029056">
    <property type="entry name" value="Ribokinase-like"/>
</dbReference>
<sequence>MTLVTFGEASLWLAPPTGDRLSSADRLRVRVDGVESNAAVAAAALGTDAVWLSKLPDSSLGRRVAGALRGYGVDVDVTWAHEGRQGVRFFERGSGPRPDGAVDDAADTAVTSVDAEDLAIRRLSGAAAFYTSAATMALSGDLARTCATLMKTAASNDVRTAFSLTDRGRWTEGMAREAADRVLPDVNVLVAREADAERLVERPDQTVREMAHSLASRYDVERVAITRGERGAIVWEASTVHERRAVETPVTDPSGSHDAFAGAFLSRSLDGGSVADALDYGVAGATLARTVAGPTLTATDTEYRSVLDAMDAAER</sequence>
<dbReference type="PANTHER" id="PTHR43320:SF2">
    <property type="entry name" value="2-DEHYDRO-3-DEOXYGLUCONOKINASE_2-DEHYDRO-3-DEOXYGALACTONOKINASE"/>
    <property type="match status" value="1"/>
</dbReference>
<evidence type="ECO:0000313" key="5">
    <source>
        <dbReference type="EMBL" id="MWG32908.1"/>
    </source>
</evidence>
<dbReference type="InterPro" id="IPR052700">
    <property type="entry name" value="Carb_kinase_PfkB-like"/>
</dbReference>
<gene>
    <name evidence="5" type="ORF">GQS65_00100</name>
</gene>
<protein>
    <submittedName>
        <fullName evidence="5">Sugar kinase</fullName>
    </submittedName>
</protein>
<dbReference type="Pfam" id="PF00294">
    <property type="entry name" value="PfkB"/>
    <property type="match status" value="1"/>
</dbReference>
<proteinExistence type="inferred from homology"/>
<feature type="domain" description="Carbohydrate kinase PfkB" evidence="4">
    <location>
        <begin position="4"/>
        <end position="296"/>
    </location>
</feature>
<dbReference type="RefSeq" id="WP_158202643.1">
    <property type="nucleotide sequence ID" value="NZ_WSZK01000001.1"/>
</dbReference>
<name>A0A6B0GMW8_9EURY</name>
<evidence type="ECO:0000256" key="1">
    <source>
        <dbReference type="ARBA" id="ARBA00010688"/>
    </source>
</evidence>
<evidence type="ECO:0000256" key="2">
    <source>
        <dbReference type="ARBA" id="ARBA00022679"/>
    </source>
</evidence>
<reference evidence="5 6" key="1">
    <citation type="submission" date="2019-12" db="EMBL/GenBank/DDBJ databases">
        <title>Halocatena pleomorpha gen. nov. sp. nov., an extremely halophilic archaeon of family Halobacteriaceae isolated from saltpan soil.</title>
        <authorList>
            <person name="Pal Y."/>
            <person name="Verma A."/>
            <person name="Krishnamurthi S."/>
            <person name="Kumar P."/>
        </authorList>
    </citation>
    <scope>NUCLEOTIDE SEQUENCE [LARGE SCALE GENOMIC DNA]</scope>
    <source>
        <strain evidence="5 6">JCM 16495</strain>
    </source>
</reference>
<evidence type="ECO:0000256" key="3">
    <source>
        <dbReference type="ARBA" id="ARBA00022777"/>
    </source>
</evidence>
<accession>A0A6B0GMW8</accession>